<proteinExistence type="predicted"/>
<evidence type="ECO:0000313" key="2">
    <source>
        <dbReference type="EMBL" id="CAD8055159.1"/>
    </source>
</evidence>
<dbReference type="AlphaFoldDB" id="A0A8S1KM41"/>
<keyword evidence="6" id="KW-1185">Reference proteome</keyword>
<accession>A0A8S1KM41</accession>
<dbReference type="EMBL" id="CAJJDN010000009">
    <property type="protein sequence ID" value="CAD8055193.1"/>
    <property type="molecule type" value="Genomic_DNA"/>
</dbReference>
<reference evidence="5" key="1">
    <citation type="submission" date="2021-01" db="EMBL/GenBank/DDBJ databases">
        <authorList>
            <consortium name="Genoscope - CEA"/>
            <person name="William W."/>
        </authorList>
    </citation>
    <scope>NUCLEOTIDE SEQUENCE</scope>
</reference>
<dbReference type="Proteomes" id="UP000692954">
    <property type="component" value="Unassembled WGS sequence"/>
</dbReference>
<dbReference type="EMBL" id="CAJJDN010000009">
    <property type="protein sequence ID" value="CAD8055159.1"/>
    <property type="molecule type" value="Genomic_DNA"/>
</dbReference>
<evidence type="ECO:0000313" key="3">
    <source>
        <dbReference type="EMBL" id="CAD8055189.1"/>
    </source>
</evidence>
<dbReference type="EMBL" id="CAJJDN010000009">
    <property type="protein sequence ID" value="CAD8055191.1"/>
    <property type="molecule type" value="Genomic_DNA"/>
</dbReference>
<name>A0A8S1KM41_9CILI</name>
<dbReference type="EMBL" id="CAJJDN010000009">
    <property type="protein sequence ID" value="CAD8055155.1"/>
    <property type="molecule type" value="Genomic_DNA"/>
</dbReference>
<sequence>MENPLYLGYINTVKEIKDQQGRTVKILKFRFAQKYIPFVYLEWVKGPCQKSFRKGRWYRFRNYEIEQNVLRRIPFQNNTYRLLSKLDQEELNIQPMREPYSNILGIIEDVGELNYHQRSYPQKIIRILKEDGITQVELKLKNQFAIKKEEQFKVGNIIYIQECKYQGLNNNQMDWYSTLTKNTKIQFDLDVIRQHVPYERLESIKKLNKMQIIQEEITGQIL</sequence>
<organism evidence="5 6">
    <name type="scientific">Paramecium sonneborni</name>
    <dbReference type="NCBI Taxonomy" id="65129"/>
    <lineage>
        <taxon>Eukaryota</taxon>
        <taxon>Sar</taxon>
        <taxon>Alveolata</taxon>
        <taxon>Ciliophora</taxon>
        <taxon>Intramacronucleata</taxon>
        <taxon>Oligohymenophorea</taxon>
        <taxon>Peniculida</taxon>
        <taxon>Parameciidae</taxon>
        <taxon>Paramecium</taxon>
    </lineage>
</organism>
<comment type="caution">
    <text evidence="5">The sequence shown here is derived from an EMBL/GenBank/DDBJ whole genome shotgun (WGS) entry which is preliminary data.</text>
</comment>
<evidence type="ECO:0000313" key="5">
    <source>
        <dbReference type="EMBL" id="CAD8055193.1"/>
    </source>
</evidence>
<protein>
    <submittedName>
        <fullName evidence="5">Uncharacterized protein</fullName>
    </submittedName>
</protein>
<gene>
    <name evidence="1" type="ORF">PSON_ATCC_30995.1.T0090099</name>
    <name evidence="2" type="ORF">PSON_ATCC_30995.1.T0090101</name>
    <name evidence="3" type="ORF">PSON_ATCC_30995.1.T0090116</name>
    <name evidence="4" type="ORF">PSON_ATCC_30995.1.T0090117</name>
    <name evidence="5" type="ORF">PSON_ATCC_30995.1.T0090118</name>
</gene>
<evidence type="ECO:0000313" key="6">
    <source>
        <dbReference type="Proteomes" id="UP000692954"/>
    </source>
</evidence>
<evidence type="ECO:0000313" key="1">
    <source>
        <dbReference type="EMBL" id="CAD8055155.1"/>
    </source>
</evidence>
<dbReference type="EMBL" id="CAJJDN010000009">
    <property type="protein sequence ID" value="CAD8055189.1"/>
    <property type="molecule type" value="Genomic_DNA"/>
</dbReference>
<evidence type="ECO:0000313" key="4">
    <source>
        <dbReference type="EMBL" id="CAD8055191.1"/>
    </source>
</evidence>